<evidence type="ECO:0008006" key="7">
    <source>
        <dbReference type="Google" id="ProtNLM"/>
    </source>
</evidence>
<dbReference type="AlphaFoldDB" id="A0A6H0XW47"/>
<feature type="region of interest" description="Disordered" evidence="4">
    <location>
        <begin position="677"/>
        <end position="752"/>
    </location>
</feature>
<dbReference type="EMBL" id="CP051141">
    <property type="protein sequence ID" value="QIW98905.1"/>
    <property type="molecule type" value="Genomic_DNA"/>
</dbReference>
<dbReference type="InterPro" id="IPR007015">
    <property type="entry name" value="DNA_pol_V/MYBBP1A"/>
</dbReference>
<keyword evidence="3" id="KW-0539">Nucleus</keyword>
<dbReference type="OrthoDB" id="342531at2759"/>
<proteinExistence type="inferred from homology"/>
<dbReference type="SUPFAM" id="SSF48371">
    <property type="entry name" value="ARM repeat"/>
    <property type="match status" value="1"/>
</dbReference>
<feature type="compositionally biased region" description="Acidic residues" evidence="4">
    <location>
        <begin position="692"/>
        <end position="714"/>
    </location>
</feature>
<organism evidence="5 6">
    <name type="scientific">Peltaster fructicola</name>
    <dbReference type="NCBI Taxonomy" id="286661"/>
    <lineage>
        <taxon>Eukaryota</taxon>
        <taxon>Fungi</taxon>
        <taxon>Dikarya</taxon>
        <taxon>Ascomycota</taxon>
        <taxon>Pezizomycotina</taxon>
        <taxon>Dothideomycetes</taxon>
        <taxon>Dothideomycetes incertae sedis</taxon>
        <taxon>Peltaster</taxon>
    </lineage>
</organism>
<dbReference type="PANTHER" id="PTHR13213:SF2">
    <property type="entry name" value="MYB-BINDING PROTEIN 1A"/>
    <property type="match status" value="1"/>
</dbReference>
<comment type="subcellular location">
    <subcellularLocation>
        <location evidence="1">Nucleus</location>
    </subcellularLocation>
</comment>
<feature type="region of interest" description="Disordered" evidence="4">
    <location>
        <begin position="1"/>
        <end position="22"/>
    </location>
</feature>
<evidence type="ECO:0000256" key="2">
    <source>
        <dbReference type="ARBA" id="ARBA00006809"/>
    </source>
</evidence>
<keyword evidence="6" id="KW-1185">Reference proteome</keyword>
<dbReference type="PANTHER" id="PTHR13213">
    <property type="entry name" value="MYB-BINDING PROTEIN 1A FAMILY MEMBER"/>
    <property type="match status" value="1"/>
</dbReference>
<evidence type="ECO:0000256" key="4">
    <source>
        <dbReference type="SAM" id="MobiDB-lite"/>
    </source>
</evidence>
<accession>A0A6H0XW47</accession>
<evidence type="ECO:0000256" key="3">
    <source>
        <dbReference type="ARBA" id="ARBA00023242"/>
    </source>
</evidence>
<dbReference type="InterPro" id="IPR016024">
    <property type="entry name" value="ARM-type_fold"/>
</dbReference>
<name>A0A6H0XW47_9PEZI</name>
<evidence type="ECO:0000256" key="1">
    <source>
        <dbReference type="ARBA" id="ARBA00004123"/>
    </source>
</evidence>
<dbReference type="GO" id="GO:0006355">
    <property type="term" value="P:regulation of DNA-templated transcription"/>
    <property type="evidence" value="ECO:0007669"/>
    <property type="project" value="InterPro"/>
</dbReference>
<dbReference type="Pfam" id="PF04931">
    <property type="entry name" value="DNA_pol_phi"/>
    <property type="match status" value="1"/>
</dbReference>
<sequence length="969" mass="107650">MGGHKRQLEDGSTNAASHKRRKEYSQNDIALAKIYNDLAEEVEEVRLKAASELIKHLTADAADQESSIDKALTRLIKGVSSSRKAARLGFSIALSEALRIALQKSQSLQQITNRIVNLTTLEGNVSGQEKRDASLGRQFAFQAMLQTGSKTITKVSSEEWRTFLDAVADLAGQRQWLRKQCGLMLYDFISSTDSKYLDDERIQALADAWSAKSLWKTPEGVALWLALVQSDRVTLPKHVWHHQNPLSSKERTILSKVMQEVSTEDDDTQQKGGTRQIVPSFAWTVVLNALLSKDSTKDFNLFWESTVSHGLFATTSSNERKALGLQVVTLALRLANGAALEHVISPEIVRCIVNHRSNADRYLFEGTKAPLNALLARSKLEPSVTARLLAPIWQHGGVNFDQITKTKTVETLLAQADAAALQEVQSLAQQLILKPKTNETTQAETRRRTMADLLISALRSRRQESDLFVKQSGYDQLAPWLSQFIKTLLMVGYNKEADELYDPHPTETTRSVFKTRLTSCLGHLLTFRIELAALGPSLVLSELQSQKALQRTKKSEQDIMKQAGKVLKAISNGAVQDVSNDLTASYALHLLLSMTVLLVYGDEPDSVSALSDLLMSIESWSSSVESKTVFVEIIISFISRPSTIYKKLAEQVFGAFAASMTSDSLRSMLDILEQKESASGQQELFDQQGDAQQDEASDESSDNEAVDVEDDSDVEIVNGLVTTEDDSESSDSDTENTSDGDEDGDEDEDEEAAFDRKLADALGTAAVAEDEDDDGSDMDDEQMMALEPHLATIFKERQKQSTAKQDNKDARENIINFKNRILDLLGIYVKTQYSSVNAVELIHPLIVLIRTTTSKPTAEKAFAVLKQYFDAYNKHKADSPTNDHEILFALLSVIHSEVTEGGSKLHTNACSRSSLFVAKLLVSVDTTHYVAIAEKYAKLQSEWYQDTKSKIQPSMFTEWTSWSITTRKH</sequence>
<evidence type="ECO:0000313" key="5">
    <source>
        <dbReference type="EMBL" id="QIW98905.1"/>
    </source>
</evidence>
<protein>
    <recommendedName>
        <fullName evidence="7">DNA polymerase V</fullName>
    </recommendedName>
</protein>
<dbReference type="GO" id="GO:0005730">
    <property type="term" value="C:nucleolus"/>
    <property type="evidence" value="ECO:0007669"/>
    <property type="project" value="InterPro"/>
</dbReference>
<evidence type="ECO:0000313" key="6">
    <source>
        <dbReference type="Proteomes" id="UP000503462"/>
    </source>
</evidence>
<feature type="compositionally biased region" description="Acidic residues" evidence="4">
    <location>
        <begin position="723"/>
        <end position="752"/>
    </location>
</feature>
<comment type="similarity">
    <text evidence="2">Belongs to the MYBBP1A family.</text>
</comment>
<reference evidence="5 6" key="1">
    <citation type="journal article" date="2016" name="Sci. Rep.">
        <title>Peltaster fructicola genome reveals evolution from an invasive phytopathogen to an ectophytic parasite.</title>
        <authorList>
            <person name="Xu C."/>
            <person name="Chen H."/>
            <person name="Gleason M.L."/>
            <person name="Xu J.R."/>
            <person name="Liu H."/>
            <person name="Zhang R."/>
            <person name="Sun G."/>
        </authorList>
    </citation>
    <scope>NUCLEOTIDE SEQUENCE [LARGE SCALE GENOMIC DNA]</scope>
    <source>
        <strain evidence="5 6">LNHT1506</strain>
    </source>
</reference>
<dbReference type="GO" id="GO:0000182">
    <property type="term" value="F:rDNA binding"/>
    <property type="evidence" value="ECO:0007669"/>
    <property type="project" value="TreeGrafter"/>
</dbReference>
<dbReference type="Proteomes" id="UP000503462">
    <property type="component" value="Chromosome 3"/>
</dbReference>
<gene>
    <name evidence="5" type="ORF">AMS68_004423</name>
</gene>